<dbReference type="InterPro" id="IPR014710">
    <property type="entry name" value="RmlC-like_jellyroll"/>
</dbReference>
<keyword evidence="6" id="KW-1185">Reference proteome</keyword>
<dbReference type="Gene3D" id="2.60.120.10">
    <property type="entry name" value="Jelly Rolls"/>
    <property type="match status" value="1"/>
</dbReference>
<evidence type="ECO:0000256" key="2">
    <source>
        <dbReference type="ARBA" id="ARBA00023125"/>
    </source>
</evidence>
<evidence type="ECO:0000256" key="1">
    <source>
        <dbReference type="ARBA" id="ARBA00023015"/>
    </source>
</evidence>
<organism evidence="5 6">
    <name type="scientific">Pelagerythrobacter rhizovicinus</name>
    <dbReference type="NCBI Taxonomy" id="2268576"/>
    <lineage>
        <taxon>Bacteria</taxon>
        <taxon>Pseudomonadati</taxon>
        <taxon>Pseudomonadota</taxon>
        <taxon>Alphaproteobacteria</taxon>
        <taxon>Sphingomonadales</taxon>
        <taxon>Erythrobacteraceae</taxon>
        <taxon>Pelagerythrobacter</taxon>
    </lineage>
</organism>
<dbReference type="GO" id="GO:0043565">
    <property type="term" value="F:sequence-specific DNA binding"/>
    <property type="evidence" value="ECO:0007669"/>
    <property type="project" value="InterPro"/>
</dbReference>
<keyword evidence="1" id="KW-0805">Transcription regulation</keyword>
<dbReference type="EMBL" id="SDPV01000002">
    <property type="protein sequence ID" value="RXZ64232.1"/>
    <property type="molecule type" value="Genomic_DNA"/>
</dbReference>
<keyword evidence="2" id="KW-0238">DNA-binding</keyword>
<dbReference type="Proteomes" id="UP000293623">
    <property type="component" value="Unassembled WGS sequence"/>
</dbReference>
<evidence type="ECO:0000259" key="4">
    <source>
        <dbReference type="PROSITE" id="PS01124"/>
    </source>
</evidence>
<evidence type="ECO:0000256" key="3">
    <source>
        <dbReference type="ARBA" id="ARBA00023163"/>
    </source>
</evidence>
<dbReference type="PROSITE" id="PS01124">
    <property type="entry name" value="HTH_ARAC_FAMILY_2"/>
    <property type="match status" value="1"/>
</dbReference>
<dbReference type="SMART" id="SM00342">
    <property type="entry name" value="HTH_ARAC"/>
    <property type="match status" value="1"/>
</dbReference>
<sequence length="266" mass="28673">MKAGLLGTESQRNHACGRAAVRRVGGFCYRTTPAPATTDDAMHPPIDRLRQRLDANARLAWHSHAAPYAALVLDGNYEESGDGGRRRVGPGHLVVHPPFSAHTDIIGRRGATVVNLPLTVTQALTLQSGLLSNPEAVLDRYTADPFSLSQVLGSSVTPVDQPDDMPDRLAAALALPGRVVIAEWGADQGISARSVTRHFSAAIGLPPAQYRWRARTHGALRAVVTTAQPLIEIAHDWGFSDQAHMTRSIRRLTGRSPSAWRAIVSD</sequence>
<feature type="domain" description="HTH araC/xylS-type" evidence="4">
    <location>
        <begin position="163"/>
        <end position="263"/>
    </location>
</feature>
<accession>A0A4Q2KL94</accession>
<dbReference type="InterPro" id="IPR050204">
    <property type="entry name" value="AraC_XylS_family_regulators"/>
</dbReference>
<comment type="caution">
    <text evidence="5">The sequence shown here is derived from an EMBL/GenBank/DDBJ whole genome shotgun (WGS) entry which is preliminary data.</text>
</comment>
<evidence type="ECO:0000313" key="6">
    <source>
        <dbReference type="Proteomes" id="UP000293623"/>
    </source>
</evidence>
<dbReference type="Pfam" id="PF12833">
    <property type="entry name" value="HTH_18"/>
    <property type="match status" value="1"/>
</dbReference>
<dbReference type="InterPro" id="IPR018060">
    <property type="entry name" value="HTH_AraC"/>
</dbReference>
<dbReference type="SUPFAM" id="SSF51182">
    <property type="entry name" value="RmlC-like cupins"/>
    <property type="match status" value="1"/>
</dbReference>
<dbReference type="AlphaFoldDB" id="A0A4Q2KL94"/>
<reference evidence="5 6" key="1">
    <citation type="submission" date="2019-01" db="EMBL/GenBank/DDBJ databases">
        <title>Altererythrobacter rhizovicinus sp. nov., isolated from the rhizosphere soil of Haloxylon ammodendron.</title>
        <authorList>
            <person name="Li H.-P."/>
            <person name="Gou J.-Y."/>
            <person name="Yao D."/>
            <person name="Han Q.-Q."/>
            <person name="Shao K.-Z."/>
            <person name="Zhao Q."/>
            <person name="Zhang J.-L."/>
        </authorList>
    </citation>
    <scope>NUCLEOTIDE SEQUENCE [LARGE SCALE GENOMIC DNA]</scope>
    <source>
        <strain evidence="5 6">AY-3R</strain>
    </source>
</reference>
<gene>
    <name evidence="5" type="ORF">ETX26_09980</name>
</gene>
<dbReference type="InterPro" id="IPR009057">
    <property type="entry name" value="Homeodomain-like_sf"/>
</dbReference>
<name>A0A4Q2KL94_9SPHN</name>
<dbReference type="InterPro" id="IPR011051">
    <property type="entry name" value="RmlC_Cupin_sf"/>
</dbReference>
<dbReference type="GO" id="GO:0003700">
    <property type="term" value="F:DNA-binding transcription factor activity"/>
    <property type="evidence" value="ECO:0007669"/>
    <property type="project" value="InterPro"/>
</dbReference>
<evidence type="ECO:0000313" key="5">
    <source>
        <dbReference type="EMBL" id="RXZ64232.1"/>
    </source>
</evidence>
<dbReference type="PANTHER" id="PTHR46796">
    <property type="entry name" value="HTH-TYPE TRANSCRIPTIONAL ACTIVATOR RHAS-RELATED"/>
    <property type="match status" value="1"/>
</dbReference>
<dbReference type="SUPFAM" id="SSF46689">
    <property type="entry name" value="Homeodomain-like"/>
    <property type="match status" value="1"/>
</dbReference>
<dbReference type="OrthoDB" id="323290at2"/>
<proteinExistence type="predicted"/>
<dbReference type="Gene3D" id="1.10.10.60">
    <property type="entry name" value="Homeodomain-like"/>
    <property type="match status" value="1"/>
</dbReference>
<keyword evidence="3" id="KW-0804">Transcription</keyword>
<protein>
    <submittedName>
        <fullName evidence="5">AraC family transcriptional regulator</fullName>
    </submittedName>
</protein>